<evidence type="ECO:0000313" key="4">
    <source>
        <dbReference type="EMBL" id="KAH7289865.1"/>
    </source>
</evidence>
<dbReference type="Proteomes" id="UP000825935">
    <property type="component" value="Chromosome 30"/>
</dbReference>
<dbReference type="SMART" id="SM00116">
    <property type="entry name" value="CBS"/>
    <property type="match status" value="2"/>
</dbReference>
<evidence type="ECO:0000259" key="3">
    <source>
        <dbReference type="PROSITE" id="PS51371"/>
    </source>
</evidence>
<keyword evidence="1 2" id="KW-0129">CBS domain</keyword>
<dbReference type="AlphaFoldDB" id="A0A8T2R2M3"/>
<sequence>MSEIRYFARPDQLLEEVDSCFLDVSGLPVVDTDSKCIGVFSKKDRAKASKGLQSTVAEVMTTPAVSLTADKTVNDAAILMLKNKIHRIPIVNEADQLVGMVTRTDIFKALQGEN</sequence>
<dbReference type="InterPro" id="IPR046342">
    <property type="entry name" value="CBS_dom_sf"/>
</dbReference>
<dbReference type="InterPro" id="IPR000644">
    <property type="entry name" value="CBS_dom"/>
</dbReference>
<keyword evidence="5" id="KW-1185">Reference proteome</keyword>
<name>A0A8T2R2M3_CERRI</name>
<dbReference type="EMBL" id="CM035435">
    <property type="protein sequence ID" value="KAH7289865.1"/>
    <property type="molecule type" value="Genomic_DNA"/>
</dbReference>
<dbReference type="OrthoDB" id="418595at2759"/>
<dbReference type="Gene3D" id="3.10.580.10">
    <property type="entry name" value="CBS-domain"/>
    <property type="match status" value="1"/>
</dbReference>
<dbReference type="SUPFAM" id="SSF54631">
    <property type="entry name" value="CBS-domain pair"/>
    <property type="match status" value="1"/>
</dbReference>
<evidence type="ECO:0000256" key="2">
    <source>
        <dbReference type="PROSITE-ProRule" id="PRU00703"/>
    </source>
</evidence>
<protein>
    <recommendedName>
        <fullName evidence="3">CBS domain-containing protein</fullName>
    </recommendedName>
</protein>
<evidence type="ECO:0000256" key="1">
    <source>
        <dbReference type="ARBA" id="ARBA00023122"/>
    </source>
</evidence>
<dbReference type="PANTHER" id="PTHR43080:SF29">
    <property type="entry name" value="OS02G0818000 PROTEIN"/>
    <property type="match status" value="1"/>
</dbReference>
<dbReference type="PANTHER" id="PTHR43080">
    <property type="entry name" value="CBS DOMAIN-CONTAINING PROTEIN CBSX3, MITOCHONDRIAL"/>
    <property type="match status" value="1"/>
</dbReference>
<proteinExistence type="predicted"/>
<gene>
    <name evidence="4" type="ORF">KP509_30G021900</name>
</gene>
<dbReference type="InterPro" id="IPR051257">
    <property type="entry name" value="Diverse_CBS-Domain"/>
</dbReference>
<dbReference type="Pfam" id="PF00571">
    <property type="entry name" value="CBS"/>
    <property type="match status" value="2"/>
</dbReference>
<comment type="caution">
    <text evidence="4">The sequence shown here is derived from an EMBL/GenBank/DDBJ whole genome shotgun (WGS) entry which is preliminary data.</text>
</comment>
<dbReference type="OMA" id="HETRNTR"/>
<organism evidence="4 5">
    <name type="scientific">Ceratopteris richardii</name>
    <name type="common">Triangle waterfern</name>
    <dbReference type="NCBI Taxonomy" id="49495"/>
    <lineage>
        <taxon>Eukaryota</taxon>
        <taxon>Viridiplantae</taxon>
        <taxon>Streptophyta</taxon>
        <taxon>Embryophyta</taxon>
        <taxon>Tracheophyta</taxon>
        <taxon>Polypodiopsida</taxon>
        <taxon>Polypodiidae</taxon>
        <taxon>Polypodiales</taxon>
        <taxon>Pteridineae</taxon>
        <taxon>Pteridaceae</taxon>
        <taxon>Parkerioideae</taxon>
        <taxon>Ceratopteris</taxon>
    </lineage>
</organism>
<dbReference type="PROSITE" id="PS51371">
    <property type="entry name" value="CBS"/>
    <property type="match status" value="1"/>
</dbReference>
<accession>A0A8T2R2M3</accession>
<evidence type="ECO:0000313" key="5">
    <source>
        <dbReference type="Proteomes" id="UP000825935"/>
    </source>
</evidence>
<reference evidence="4" key="1">
    <citation type="submission" date="2021-08" db="EMBL/GenBank/DDBJ databases">
        <title>WGS assembly of Ceratopteris richardii.</title>
        <authorList>
            <person name="Marchant D.B."/>
            <person name="Chen G."/>
            <person name="Jenkins J."/>
            <person name="Shu S."/>
            <person name="Leebens-Mack J."/>
            <person name="Grimwood J."/>
            <person name="Schmutz J."/>
            <person name="Soltis P."/>
            <person name="Soltis D."/>
            <person name="Chen Z.-H."/>
        </authorList>
    </citation>
    <scope>NUCLEOTIDE SEQUENCE</scope>
    <source>
        <strain evidence="4">Whitten #5841</strain>
        <tissue evidence="4">Leaf</tissue>
    </source>
</reference>
<feature type="domain" description="CBS" evidence="3">
    <location>
        <begin position="60"/>
        <end position="114"/>
    </location>
</feature>